<feature type="domain" description="C2H2-type" evidence="13">
    <location>
        <begin position="77"/>
        <end position="104"/>
    </location>
</feature>
<keyword evidence="2" id="KW-0479">Metal-binding</keyword>
<evidence type="ECO:0000256" key="5">
    <source>
        <dbReference type="ARBA" id="ARBA00022833"/>
    </source>
</evidence>
<evidence type="ECO:0000256" key="3">
    <source>
        <dbReference type="ARBA" id="ARBA00022737"/>
    </source>
</evidence>
<keyword evidence="3" id="KW-0677">Repeat</keyword>
<feature type="region of interest" description="Disordered" evidence="12">
    <location>
        <begin position="560"/>
        <end position="580"/>
    </location>
</feature>
<dbReference type="PANTHER" id="PTHR14003:SF24">
    <property type="entry name" value="ZINC FINGER PROTEIN 410"/>
    <property type="match status" value="1"/>
</dbReference>
<keyword evidence="15" id="KW-1185">Reference proteome</keyword>
<keyword evidence="10" id="KW-0539">Nucleus</keyword>
<dbReference type="PROSITE" id="PS00028">
    <property type="entry name" value="ZINC_FINGER_C2H2_1"/>
    <property type="match status" value="3"/>
</dbReference>
<feature type="region of interest" description="Disordered" evidence="12">
    <location>
        <begin position="312"/>
        <end position="336"/>
    </location>
</feature>
<dbReference type="Proteomes" id="UP001075354">
    <property type="component" value="Chromosome 5"/>
</dbReference>
<dbReference type="GO" id="GO:0000785">
    <property type="term" value="C:chromatin"/>
    <property type="evidence" value="ECO:0007669"/>
    <property type="project" value="TreeGrafter"/>
</dbReference>
<evidence type="ECO:0000256" key="9">
    <source>
        <dbReference type="ARBA" id="ARBA00023163"/>
    </source>
</evidence>
<dbReference type="InterPro" id="IPR036236">
    <property type="entry name" value="Znf_C2H2_sf"/>
</dbReference>
<organism evidence="14 15">
    <name type="scientific">Megalurothrips usitatus</name>
    <name type="common">bean blossom thrips</name>
    <dbReference type="NCBI Taxonomy" id="439358"/>
    <lineage>
        <taxon>Eukaryota</taxon>
        <taxon>Metazoa</taxon>
        <taxon>Ecdysozoa</taxon>
        <taxon>Arthropoda</taxon>
        <taxon>Hexapoda</taxon>
        <taxon>Insecta</taxon>
        <taxon>Pterygota</taxon>
        <taxon>Neoptera</taxon>
        <taxon>Paraneoptera</taxon>
        <taxon>Thysanoptera</taxon>
        <taxon>Terebrantia</taxon>
        <taxon>Thripoidea</taxon>
        <taxon>Thripidae</taxon>
        <taxon>Megalurothrips</taxon>
    </lineage>
</organism>
<feature type="domain" description="C2H2-type" evidence="13">
    <location>
        <begin position="21"/>
        <end position="48"/>
    </location>
</feature>
<gene>
    <name evidence="14" type="ORF">ONE63_007550</name>
</gene>
<dbReference type="SMART" id="SM00355">
    <property type="entry name" value="ZnF_C2H2"/>
    <property type="match status" value="4"/>
</dbReference>
<keyword evidence="4 11" id="KW-0863">Zinc-finger</keyword>
<keyword evidence="7" id="KW-0238">DNA-binding</keyword>
<dbReference type="Pfam" id="PF00096">
    <property type="entry name" value="zf-C2H2"/>
    <property type="match status" value="2"/>
</dbReference>
<dbReference type="FunFam" id="3.30.160.60:FF:000345">
    <property type="entry name" value="Zinc finger protein Gfi-1"/>
    <property type="match status" value="1"/>
</dbReference>
<dbReference type="EMBL" id="JAPTSV010000005">
    <property type="protein sequence ID" value="KAJ1527587.1"/>
    <property type="molecule type" value="Genomic_DNA"/>
</dbReference>
<sequence length="580" mass="62672">MQYRSHLIRHLRKVHDGEGIEECETCGKSFSFKGSLKAHQLLHTGVKSFLCKFCGKAFHQKGEMKRHERKHTGEKPFICEVCGRAFAYRESLLGHSAVHTGVKPFPCKACGMRFSCSGNLVKHRRSNNCKGFMEPGMEGVGIENPEGNANVNQPVSAIPDNSTKPDCLHSDTHTMLNEIQTSSNKVVDQCLEGAQSTVTQAHNPSPNQGAVVSNSSVTSSALSITPMSAPGNASDVPMLVSRNVSSIPRAASHVPMSEPRSINNVQMPVNSSSMSAPMNNLASPDRHSVSVPPMATASVIKSAPSINVKPTSALQGMPKESRPSAHIETPQSHGVTISASNRPSGHMNNMYNSHENGVTVQSNYGSQISNASYNDNQIRQSTQVNPNDRRFMQFSMDGYTGRPDQYFDRQALMRHEMSRQAMERSTDRSASRFLDWTGGMQFSGMDSRNSLQSYPSAQIPHNTGYPNLHSGHFGNYAASHTTGHSNNHANVYGGNTMMPGGVGFSAFAANNPIGMGYAPNNTIAAHSVAHSSSYPASHMSHLEALFGHFSHAGSNNSFPRLSSHNAGSPANPSLPSNNRV</sequence>
<accession>A0AAV7XN34</accession>
<evidence type="ECO:0000256" key="1">
    <source>
        <dbReference type="ARBA" id="ARBA00004123"/>
    </source>
</evidence>
<dbReference type="FunFam" id="3.30.160.60:FF:000100">
    <property type="entry name" value="Zinc finger 45-like"/>
    <property type="match status" value="1"/>
</dbReference>
<dbReference type="FunFam" id="3.30.160.60:FF:000446">
    <property type="entry name" value="Zinc finger protein"/>
    <property type="match status" value="1"/>
</dbReference>
<dbReference type="InterPro" id="IPR013087">
    <property type="entry name" value="Znf_C2H2_type"/>
</dbReference>
<evidence type="ECO:0000256" key="8">
    <source>
        <dbReference type="ARBA" id="ARBA00023159"/>
    </source>
</evidence>
<dbReference type="SUPFAM" id="SSF57667">
    <property type="entry name" value="beta-beta-alpha zinc fingers"/>
    <property type="match status" value="2"/>
</dbReference>
<dbReference type="AlphaFoldDB" id="A0AAV7XN34"/>
<keyword evidence="6" id="KW-0805">Transcription regulation</keyword>
<proteinExistence type="predicted"/>
<dbReference type="GO" id="GO:0008270">
    <property type="term" value="F:zinc ion binding"/>
    <property type="evidence" value="ECO:0007669"/>
    <property type="project" value="UniProtKB-KW"/>
</dbReference>
<dbReference type="GO" id="GO:0000981">
    <property type="term" value="F:DNA-binding transcription factor activity, RNA polymerase II-specific"/>
    <property type="evidence" value="ECO:0007669"/>
    <property type="project" value="TreeGrafter"/>
</dbReference>
<evidence type="ECO:0000256" key="7">
    <source>
        <dbReference type="ARBA" id="ARBA00023125"/>
    </source>
</evidence>
<dbReference type="PROSITE" id="PS50157">
    <property type="entry name" value="ZINC_FINGER_C2H2_2"/>
    <property type="match status" value="4"/>
</dbReference>
<feature type="domain" description="C2H2-type" evidence="13">
    <location>
        <begin position="105"/>
        <end position="127"/>
    </location>
</feature>
<evidence type="ECO:0000256" key="6">
    <source>
        <dbReference type="ARBA" id="ARBA00023015"/>
    </source>
</evidence>
<evidence type="ECO:0000259" key="13">
    <source>
        <dbReference type="PROSITE" id="PS50157"/>
    </source>
</evidence>
<dbReference type="GO" id="GO:0031519">
    <property type="term" value="C:PcG protein complex"/>
    <property type="evidence" value="ECO:0007669"/>
    <property type="project" value="TreeGrafter"/>
</dbReference>
<evidence type="ECO:0000313" key="14">
    <source>
        <dbReference type="EMBL" id="KAJ1527587.1"/>
    </source>
</evidence>
<dbReference type="GO" id="GO:0000978">
    <property type="term" value="F:RNA polymerase II cis-regulatory region sequence-specific DNA binding"/>
    <property type="evidence" value="ECO:0007669"/>
    <property type="project" value="TreeGrafter"/>
</dbReference>
<dbReference type="GO" id="GO:0005667">
    <property type="term" value="C:transcription regulator complex"/>
    <property type="evidence" value="ECO:0007669"/>
    <property type="project" value="TreeGrafter"/>
</dbReference>
<dbReference type="PANTHER" id="PTHR14003">
    <property type="entry name" value="TRANSCRIPTIONAL REPRESSOR PROTEIN YY"/>
    <property type="match status" value="1"/>
</dbReference>
<feature type="domain" description="C2H2-type" evidence="13">
    <location>
        <begin position="49"/>
        <end position="76"/>
    </location>
</feature>
<evidence type="ECO:0000256" key="10">
    <source>
        <dbReference type="ARBA" id="ARBA00023242"/>
    </source>
</evidence>
<name>A0AAV7XN34_9NEOP</name>
<dbReference type="FunFam" id="3.30.160.60:FF:000624">
    <property type="entry name" value="zinc finger protein 697"/>
    <property type="match status" value="1"/>
</dbReference>
<keyword evidence="8" id="KW-0010">Activator</keyword>
<evidence type="ECO:0000256" key="2">
    <source>
        <dbReference type="ARBA" id="ARBA00022723"/>
    </source>
</evidence>
<evidence type="ECO:0000256" key="12">
    <source>
        <dbReference type="SAM" id="MobiDB-lite"/>
    </source>
</evidence>
<reference evidence="14" key="1">
    <citation type="submission" date="2022-12" db="EMBL/GenBank/DDBJ databases">
        <title>Chromosome-level genome assembly of the bean flower thrips Megalurothrips usitatus.</title>
        <authorList>
            <person name="Ma L."/>
            <person name="Liu Q."/>
            <person name="Li H."/>
            <person name="Cai W."/>
        </authorList>
    </citation>
    <scope>NUCLEOTIDE SEQUENCE</scope>
    <source>
        <strain evidence="14">Cailab_2022a</strain>
    </source>
</reference>
<keyword evidence="9" id="KW-0804">Transcription</keyword>
<protein>
    <recommendedName>
        <fullName evidence="13">C2H2-type domain-containing protein</fullName>
    </recommendedName>
</protein>
<comment type="caution">
    <text evidence="14">The sequence shown here is derived from an EMBL/GenBank/DDBJ whole genome shotgun (WGS) entry which is preliminary data.</text>
</comment>
<dbReference type="GO" id="GO:0048598">
    <property type="term" value="P:embryonic morphogenesis"/>
    <property type="evidence" value="ECO:0007669"/>
    <property type="project" value="UniProtKB-ARBA"/>
</dbReference>
<evidence type="ECO:0000256" key="11">
    <source>
        <dbReference type="PROSITE-ProRule" id="PRU00042"/>
    </source>
</evidence>
<evidence type="ECO:0000256" key="4">
    <source>
        <dbReference type="ARBA" id="ARBA00022771"/>
    </source>
</evidence>
<keyword evidence="5" id="KW-0862">Zinc</keyword>
<dbReference type="Gene3D" id="3.30.160.60">
    <property type="entry name" value="Classic Zinc Finger"/>
    <property type="match status" value="4"/>
</dbReference>
<evidence type="ECO:0000313" key="15">
    <source>
        <dbReference type="Proteomes" id="UP001075354"/>
    </source>
</evidence>
<comment type="subcellular location">
    <subcellularLocation>
        <location evidence="1">Nucleus</location>
    </subcellularLocation>
</comment>